<gene>
    <name evidence="3" type="ORF">HK100_004144</name>
</gene>
<keyword evidence="1" id="KW-1015">Disulfide bond</keyword>
<dbReference type="PRINTS" id="PR00421">
    <property type="entry name" value="THIOREDOXIN"/>
</dbReference>
<evidence type="ECO:0000259" key="2">
    <source>
        <dbReference type="PROSITE" id="PS51352"/>
    </source>
</evidence>
<name>A0AAD5X8Y5_9FUNG</name>
<feature type="domain" description="Thioredoxin" evidence="2">
    <location>
        <begin position="1"/>
        <end position="106"/>
    </location>
</feature>
<organism evidence="3 4">
    <name type="scientific">Physocladia obscura</name>
    <dbReference type="NCBI Taxonomy" id="109957"/>
    <lineage>
        <taxon>Eukaryota</taxon>
        <taxon>Fungi</taxon>
        <taxon>Fungi incertae sedis</taxon>
        <taxon>Chytridiomycota</taxon>
        <taxon>Chytridiomycota incertae sedis</taxon>
        <taxon>Chytridiomycetes</taxon>
        <taxon>Chytridiales</taxon>
        <taxon>Chytriomycetaceae</taxon>
        <taxon>Physocladia</taxon>
    </lineage>
</organism>
<accession>A0AAD5X8Y5</accession>
<dbReference type="Pfam" id="PF00085">
    <property type="entry name" value="Thioredoxin"/>
    <property type="match status" value="1"/>
</dbReference>
<dbReference type="AlphaFoldDB" id="A0AAD5X8Y5"/>
<evidence type="ECO:0000313" key="4">
    <source>
        <dbReference type="Proteomes" id="UP001211907"/>
    </source>
</evidence>
<dbReference type="Gene3D" id="3.40.30.10">
    <property type="entry name" value="Glutaredoxin"/>
    <property type="match status" value="1"/>
</dbReference>
<comment type="caution">
    <text evidence="3">The sequence shown here is derived from an EMBL/GenBank/DDBJ whole genome shotgun (WGS) entry which is preliminary data.</text>
</comment>
<evidence type="ECO:0000256" key="1">
    <source>
        <dbReference type="ARBA" id="ARBA00023157"/>
    </source>
</evidence>
<dbReference type="CDD" id="cd02947">
    <property type="entry name" value="TRX_family"/>
    <property type="match status" value="1"/>
</dbReference>
<sequence length="126" mass="13723">MGGSVQEVKTYEEYLKLINGDKTAVDWFATWCGPCKVISPVFAELSGGYANLVFLKVDVDEVPEAAEAAGIRAMPTFQFYQQGKKVDELVGANAAKLTELISKVLYALVVRDASLTVAPQQPQHNN</sequence>
<dbReference type="SUPFAM" id="SSF52833">
    <property type="entry name" value="Thioredoxin-like"/>
    <property type="match status" value="1"/>
</dbReference>
<dbReference type="FunFam" id="3.40.30.10:FF:000245">
    <property type="entry name" value="Thioredoxin"/>
    <property type="match status" value="1"/>
</dbReference>
<dbReference type="EMBL" id="JADGJH010002088">
    <property type="protein sequence ID" value="KAJ3103792.1"/>
    <property type="molecule type" value="Genomic_DNA"/>
</dbReference>
<proteinExistence type="predicted"/>
<protein>
    <recommendedName>
        <fullName evidence="2">Thioredoxin domain-containing protein</fullName>
    </recommendedName>
</protein>
<reference evidence="3" key="1">
    <citation type="submission" date="2020-05" db="EMBL/GenBank/DDBJ databases">
        <title>Phylogenomic resolution of chytrid fungi.</title>
        <authorList>
            <person name="Stajich J.E."/>
            <person name="Amses K."/>
            <person name="Simmons R."/>
            <person name="Seto K."/>
            <person name="Myers J."/>
            <person name="Bonds A."/>
            <person name="Quandt C.A."/>
            <person name="Barry K."/>
            <person name="Liu P."/>
            <person name="Grigoriev I."/>
            <person name="Longcore J.E."/>
            <person name="James T.Y."/>
        </authorList>
    </citation>
    <scope>NUCLEOTIDE SEQUENCE</scope>
    <source>
        <strain evidence="3">JEL0513</strain>
    </source>
</reference>
<dbReference type="Proteomes" id="UP001211907">
    <property type="component" value="Unassembled WGS sequence"/>
</dbReference>
<dbReference type="PANTHER" id="PTHR46115">
    <property type="entry name" value="THIOREDOXIN-LIKE PROTEIN 1"/>
    <property type="match status" value="1"/>
</dbReference>
<keyword evidence="4" id="KW-1185">Reference proteome</keyword>
<dbReference type="InterPro" id="IPR036249">
    <property type="entry name" value="Thioredoxin-like_sf"/>
</dbReference>
<dbReference type="PROSITE" id="PS51352">
    <property type="entry name" value="THIOREDOXIN_2"/>
    <property type="match status" value="1"/>
</dbReference>
<dbReference type="InterPro" id="IPR013766">
    <property type="entry name" value="Thioredoxin_domain"/>
</dbReference>
<evidence type="ECO:0000313" key="3">
    <source>
        <dbReference type="EMBL" id="KAJ3103792.1"/>
    </source>
</evidence>